<accession>A0A8E1V7U8</accession>
<dbReference type="RefSeq" id="WP_058776047.1">
    <property type="nucleotide sequence ID" value="NZ_LDSD01000027.1"/>
</dbReference>
<evidence type="ECO:0000259" key="8">
    <source>
        <dbReference type="PROSITE" id="PS50850"/>
    </source>
</evidence>
<evidence type="ECO:0000256" key="5">
    <source>
        <dbReference type="ARBA" id="ARBA00022989"/>
    </source>
</evidence>
<feature type="transmembrane region" description="Helical" evidence="7">
    <location>
        <begin position="57"/>
        <end position="76"/>
    </location>
</feature>
<dbReference type="PANTHER" id="PTHR23501">
    <property type="entry name" value="MAJOR FACILITATOR SUPERFAMILY"/>
    <property type="match status" value="1"/>
</dbReference>
<name>A0A8E1V7U8_9GAMM</name>
<evidence type="ECO:0000256" key="7">
    <source>
        <dbReference type="SAM" id="Phobius"/>
    </source>
</evidence>
<dbReference type="InterPro" id="IPR004638">
    <property type="entry name" value="EmrB-like"/>
</dbReference>
<evidence type="ECO:0000256" key="3">
    <source>
        <dbReference type="ARBA" id="ARBA00022475"/>
    </source>
</evidence>
<feature type="transmembrane region" description="Helical" evidence="7">
    <location>
        <begin position="207"/>
        <end position="226"/>
    </location>
</feature>
<dbReference type="GO" id="GO:0005886">
    <property type="term" value="C:plasma membrane"/>
    <property type="evidence" value="ECO:0007669"/>
    <property type="project" value="UniProtKB-SubCell"/>
</dbReference>
<dbReference type="CDD" id="cd17502">
    <property type="entry name" value="MFS_Azr1_MDR_like"/>
    <property type="match status" value="1"/>
</dbReference>
<feature type="transmembrane region" description="Helical" evidence="7">
    <location>
        <begin position="413"/>
        <end position="431"/>
    </location>
</feature>
<comment type="caution">
    <text evidence="9">The sequence shown here is derived from an EMBL/GenBank/DDBJ whole genome shotgun (WGS) entry which is preliminary data.</text>
</comment>
<dbReference type="Gene3D" id="1.20.1720.10">
    <property type="entry name" value="Multidrug resistance protein D"/>
    <property type="match status" value="1"/>
</dbReference>
<feature type="transmembrane region" description="Helical" evidence="7">
    <location>
        <begin position="113"/>
        <end position="137"/>
    </location>
</feature>
<feature type="transmembrane region" description="Helical" evidence="7">
    <location>
        <begin position="88"/>
        <end position="107"/>
    </location>
</feature>
<dbReference type="FunFam" id="1.20.1720.10:FF:000004">
    <property type="entry name" value="EmrB/QacA family drug resistance transporter"/>
    <property type="match status" value="1"/>
</dbReference>
<feature type="transmembrane region" description="Helical" evidence="7">
    <location>
        <begin position="149"/>
        <end position="170"/>
    </location>
</feature>
<feature type="domain" description="Major facilitator superfamily (MFS) profile" evidence="8">
    <location>
        <begin position="23"/>
        <end position="499"/>
    </location>
</feature>
<feature type="transmembrane region" description="Helical" evidence="7">
    <location>
        <begin position="342"/>
        <end position="362"/>
    </location>
</feature>
<sequence length="505" mass="54059">MKPQSITSQRDSGATSPPSIRLLMGALMLVMLLSALDQTIVSTALPTIVGELGGLDRLSWIVTAYMLASTLVVPLYGKFGDLFGRRTVLQISVVLFLLGSALCGLAQNMPQLIFTRALQGLGGGGLMVVSMAAVADVIPPADRGRYQGLFGGVFGLATVIGPLLGGFIVQHMSWRWIFYINLPLGLLALLIINAVFKADSRRKPHEIDYPGAVFLSLALVGVTLFTSEGGTLREWSDPQLWCILAMGLVGVLGFIYEERRAWEPIIPLDLFRNRSFSLASLMAFIIGMALFGSVTFLPLYLQVVKNATPTEAGLQLLPLMGGLLVTSIISGRMISRSGKYRLFPIAGTLLTTTGMALMTTLTLDAPLWHIYVFSSVLGMGMGMTMQVLVLAVQNAVTPDRIGVATSSVTLFRSVGGSIGVALFGAVFSHVLKSGATRLIEQGNVLPPSLDPVAVNHLPAALRQAYLLVFSDAVHAAFQMAAGVMLLAFILSLLLPESPLRDNVRK</sequence>
<dbReference type="PRINTS" id="PR01036">
    <property type="entry name" value="TCRTETB"/>
</dbReference>
<dbReference type="InterPro" id="IPR011701">
    <property type="entry name" value="MFS"/>
</dbReference>
<feature type="transmembrane region" description="Helical" evidence="7">
    <location>
        <begin position="276"/>
        <end position="300"/>
    </location>
</feature>
<keyword evidence="4 7" id="KW-0812">Transmembrane</keyword>
<dbReference type="Proteomes" id="UP000071979">
    <property type="component" value="Unassembled WGS sequence"/>
</dbReference>
<protein>
    <submittedName>
        <fullName evidence="9">DSBA oxidoreductase</fullName>
    </submittedName>
</protein>
<dbReference type="AlphaFoldDB" id="A0A8E1V7U8"/>
<dbReference type="SUPFAM" id="SSF103473">
    <property type="entry name" value="MFS general substrate transporter"/>
    <property type="match status" value="1"/>
</dbReference>
<evidence type="ECO:0000256" key="1">
    <source>
        <dbReference type="ARBA" id="ARBA00004651"/>
    </source>
</evidence>
<keyword evidence="6 7" id="KW-0472">Membrane</keyword>
<dbReference type="EMBL" id="LDSE01000031">
    <property type="protein sequence ID" value="KTS66439.1"/>
    <property type="molecule type" value="Genomic_DNA"/>
</dbReference>
<dbReference type="NCBIfam" id="TIGR00711">
    <property type="entry name" value="efflux_EmrB"/>
    <property type="match status" value="1"/>
</dbReference>
<feature type="transmembrane region" description="Helical" evidence="7">
    <location>
        <begin position="176"/>
        <end position="195"/>
    </location>
</feature>
<evidence type="ECO:0000313" key="10">
    <source>
        <dbReference type="Proteomes" id="UP000071979"/>
    </source>
</evidence>
<dbReference type="PROSITE" id="PS50850">
    <property type="entry name" value="MFS"/>
    <property type="match status" value="1"/>
</dbReference>
<dbReference type="Pfam" id="PF07690">
    <property type="entry name" value="MFS_1"/>
    <property type="match status" value="1"/>
</dbReference>
<dbReference type="InterPro" id="IPR020846">
    <property type="entry name" value="MFS_dom"/>
</dbReference>
<reference evidence="9 10" key="1">
    <citation type="journal article" date="2016" name="Front. Microbiol.">
        <title>Genomic Resource of Rice Seed Associated Bacteria.</title>
        <authorList>
            <person name="Midha S."/>
            <person name="Bansal K."/>
            <person name="Sharma S."/>
            <person name="Kumar N."/>
            <person name="Patil P.P."/>
            <person name="Chaudhry V."/>
            <person name="Patil P.B."/>
        </authorList>
    </citation>
    <scope>NUCLEOTIDE SEQUENCE [LARGE SCALE GENOMIC DNA]</scope>
    <source>
        <strain evidence="9 10">SA3</strain>
    </source>
</reference>
<feature type="transmembrane region" description="Helical" evidence="7">
    <location>
        <begin position="20"/>
        <end position="45"/>
    </location>
</feature>
<comment type="subcellular location">
    <subcellularLocation>
        <location evidence="1">Cell membrane</location>
        <topology evidence="1">Multi-pass membrane protein</topology>
    </subcellularLocation>
</comment>
<organism evidence="9 10">
    <name type="scientific">Pantoea dispersa</name>
    <dbReference type="NCBI Taxonomy" id="59814"/>
    <lineage>
        <taxon>Bacteria</taxon>
        <taxon>Pseudomonadati</taxon>
        <taxon>Pseudomonadota</taxon>
        <taxon>Gammaproteobacteria</taxon>
        <taxon>Enterobacterales</taxon>
        <taxon>Erwiniaceae</taxon>
        <taxon>Pantoea</taxon>
    </lineage>
</organism>
<dbReference type="InterPro" id="IPR036259">
    <property type="entry name" value="MFS_trans_sf"/>
</dbReference>
<feature type="transmembrane region" description="Helical" evidence="7">
    <location>
        <begin position="238"/>
        <end position="256"/>
    </location>
</feature>
<dbReference type="PANTHER" id="PTHR23501:SF197">
    <property type="entry name" value="COMD"/>
    <property type="match status" value="1"/>
</dbReference>
<dbReference type="Gene3D" id="1.20.1250.20">
    <property type="entry name" value="MFS general substrate transporter like domains"/>
    <property type="match status" value="1"/>
</dbReference>
<evidence type="ECO:0000256" key="2">
    <source>
        <dbReference type="ARBA" id="ARBA00022448"/>
    </source>
</evidence>
<keyword evidence="2" id="KW-0813">Transport</keyword>
<evidence type="ECO:0000256" key="6">
    <source>
        <dbReference type="ARBA" id="ARBA00023136"/>
    </source>
</evidence>
<feature type="transmembrane region" description="Helical" evidence="7">
    <location>
        <begin position="312"/>
        <end position="330"/>
    </location>
</feature>
<feature type="transmembrane region" description="Helical" evidence="7">
    <location>
        <begin position="475"/>
        <end position="495"/>
    </location>
</feature>
<evidence type="ECO:0000313" key="9">
    <source>
        <dbReference type="EMBL" id="KTS66439.1"/>
    </source>
</evidence>
<dbReference type="GO" id="GO:0022857">
    <property type="term" value="F:transmembrane transporter activity"/>
    <property type="evidence" value="ECO:0007669"/>
    <property type="project" value="InterPro"/>
</dbReference>
<proteinExistence type="predicted"/>
<gene>
    <name evidence="9" type="ORF">SA3R_18395</name>
</gene>
<evidence type="ECO:0000256" key="4">
    <source>
        <dbReference type="ARBA" id="ARBA00022692"/>
    </source>
</evidence>
<feature type="transmembrane region" description="Helical" evidence="7">
    <location>
        <begin position="368"/>
        <end position="392"/>
    </location>
</feature>
<keyword evidence="3" id="KW-1003">Cell membrane</keyword>
<keyword evidence="5 7" id="KW-1133">Transmembrane helix</keyword>